<dbReference type="InterPro" id="IPR010258">
    <property type="entry name" value="Conjugal_tfr_TrbG/VirB9/CagX"/>
</dbReference>
<feature type="chain" id="PRO_5002822232" evidence="4">
    <location>
        <begin position="22"/>
        <end position="276"/>
    </location>
</feature>
<keyword evidence="6" id="KW-1185">Reference proteome</keyword>
<dbReference type="eggNOG" id="COG3504">
    <property type="taxonomic scope" value="Bacteria"/>
</dbReference>
<proteinExistence type="inferred from homology"/>
<evidence type="ECO:0000313" key="5">
    <source>
        <dbReference type="EMBL" id="ACG79957.1"/>
    </source>
</evidence>
<dbReference type="CDD" id="cd06911">
    <property type="entry name" value="VirB9_CagX_TrbG"/>
    <property type="match status" value="1"/>
</dbReference>
<name>B4RHY2_PHEZH</name>
<dbReference type="Pfam" id="PF03524">
    <property type="entry name" value="CagX"/>
    <property type="match status" value="1"/>
</dbReference>
<dbReference type="AlphaFoldDB" id="B4RHY2"/>
<keyword evidence="5" id="KW-0614">Plasmid</keyword>
<comment type="similarity">
    <text evidence="1">Belongs to the TrbG/VirB9 family.</text>
</comment>
<evidence type="ECO:0000256" key="3">
    <source>
        <dbReference type="ARBA" id="ARBA00023026"/>
    </source>
</evidence>
<evidence type="ECO:0000313" key="6">
    <source>
        <dbReference type="Proteomes" id="UP000001868"/>
    </source>
</evidence>
<dbReference type="NCBIfam" id="TIGR02781">
    <property type="entry name" value="VirB9"/>
    <property type="match status" value="1"/>
</dbReference>
<dbReference type="Proteomes" id="UP000001868">
    <property type="component" value="Plasmid pHLK1"/>
</dbReference>
<gene>
    <name evidence="5" type="primary">virB9</name>
    <name evidence="5" type="ordered locus">PHZ_p0014</name>
</gene>
<evidence type="ECO:0000256" key="4">
    <source>
        <dbReference type="SAM" id="SignalP"/>
    </source>
</evidence>
<organism evidence="5 6">
    <name type="scientific">Phenylobacterium zucineum (strain HLK1)</name>
    <dbReference type="NCBI Taxonomy" id="450851"/>
    <lineage>
        <taxon>Bacteria</taxon>
        <taxon>Pseudomonadati</taxon>
        <taxon>Pseudomonadota</taxon>
        <taxon>Alphaproteobacteria</taxon>
        <taxon>Caulobacterales</taxon>
        <taxon>Caulobacteraceae</taxon>
        <taxon>Phenylobacterium</taxon>
    </lineage>
</organism>
<geneLocation type="plasmid" evidence="6">
    <name>pHLK1</name>
</geneLocation>
<dbReference type="HOGENOM" id="CLU_058585_3_0_5"/>
<feature type="signal peptide" evidence="4">
    <location>
        <begin position="1"/>
        <end position="21"/>
    </location>
</feature>
<sequence length="276" mass="30210">MKTLLLSGVLAVALVGAPALAAQTPRPGTADPRIKVVDYDPWQVYQVVGAFRTATQIIFSPQEEILHVALGDTVGWEVAAETNILFVKPREKTGATNLIVTTKRAGETRNYTFELRTRSGPISASTPDTYFQVRFRYPEEERVRQALAAQRGAVQTALDIGVTTGVRNLNYTVQGSSKIQPSEVSDNGQFTVLRFPGQREMPTIYTVSPDGSEALVPFDVRGEFVVIHGVSPQLRLRRGREVLCIYNEAVQPYGVNYGTGTGSPIVKRTQSQGGNR</sequence>
<keyword evidence="2 4" id="KW-0732">Signal</keyword>
<protein>
    <submittedName>
        <fullName evidence="5">VirB9 type IV secretion protein</fullName>
    </submittedName>
</protein>
<dbReference type="Gene3D" id="2.60.40.2500">
    <property type="match status" value="1"/>
</dbReference>
<dbReference type="InterPro" id="IPR038161">
    <property type="entry name" value="VirB9/CagX/TrbG_C_sf"/>
</dbReference>
<dbReference type="RefSeq" id="WP_012520257.1">
    <property type="nucleotide sequence ID" value="NC_011143.1"/>
</dbReference>
<dbReference type="KEGG" id="pzu:PHZ_p0014"/>
<keyword evidence="3" id="KW-0843">Virulence</keyword>
<dbReference type="InterPro" id="IPR014148">
    <property type="entry name" value="VirB9"/>
</dbReference>
<evidence type="ECO:0000256" key="2">
    <source>
        <dbReference type="ARBA" id="ARBA00022729"/>
    </source>
</evidence>
<dbReference type="InterPro" id="IPR033645">
    <property type="entry name" value="VirB9/CagX/TrbG_C"/>
</dbReference>
<reference evidence="5 6" key="1">
    <citation type="journal article" date="2008" name="BMC Genomics">
        <title>Complete genome of Phenylobacterium zucineum - a novel facultative intracellular bacterium isolated from human erythroleukemia cell line K562.</title>
        <authorList>
            <person name="Luo Y."/>
            <person name="Xu X."/>
            <person name="Ding Z."/>
            <person name="Liu Z."/>
            <person name="Zhang B."/>
            <person name="Yan Z."/>
            <person name="Sun J."/>
            <person name="Hu S."/>
            <person name="Hu X."/>
        </authorList>
    </citation>
    <scope>NUCLEOTIDE SEQUENCE [LARGE SCALE GENOMIC DNA]</scope>
    <source>
        <strain evidence="6">HLK1</strain>
        <plasmid evidence="6">Plasmid pHLK1</plasmid>
    </source>
</reference>
<evidence type="ECO:0000256" key="1">
    <source>
        <dbReference type="ARBA" id="ARBA00006135"/>
    </source>
</evidence>
<dbReference type="EMBL" id="CP000748">
    <property type="protein sequence ID" value="ACG79957.1"/>
    <property type="molecule type" value="Genomic_DNA"/>
</dbReference>
<accession>B4RHY2</accession>
<dbReference type="OrthoDB" id="7390264at2"/>